<dbReference type="Proteomes" id="UP000615026">
    <property type="component" value="Unassembled WGS sequence"/>
</dbReference>
<sequence length="305" mass="34421">MKTLAIAVPTYNRSQLLDKQLNHLFAIVEAFGSDCEIFISNNCSTDDTAQVIEKWSEKFAPIDFRTFHQSENIGAIRNIATCIRSVTAKHIWVLSDDDTVLEGALPYVMGALNKLPDIGLITLNFAGRDYNSKKLVYERRYPLEESLYDKQGQSVFEKCVRMEGGVGGLALTSAQIYRTDLAQKALEEWQAGLDNLAVQVYVTGYCAKYGGAQVTKDAFIECSLGNHFFVDDRAVSLKMTFSDVPSVYQRLVKIGYSKELFRQMTHRKLGEFSRVFASKKKLLKTFLKYPITMTNVISQLLLRSV</sequence>
<evidence type="ECO:0000313" key="3">
    <source>
        <dbReference type="Proteomes" id="UP000615026"/>
    </source>
</evidence>
<gene>
    <name evidence="2" type="ORF">IQ260_24355</name>
</gene>
<dbReference type="InterPro" id="IPR001173">
    <property type="entry name" value="Glyco_trans_2-like"/>
</dbReference>
<dbReference type="PANTHER" id="PTHR22916">
    <property type="entry name" value="GLYCOSYLTRANSFERASE"/>
    <property type="match status" value="1"/>
</dbReference>
<name>A0A928ZYE7_LEPEC</name>
<dbReference type="SUPFAM" id="SSF53448">
    <property type="entry name" value="Nucleotide-diphospho-sugar transferases"/>
    <property type="match status" value="1"/>
</dbReference>
<dbReference type="Pfam" id="PF00535">
    <property type="entry name" value="Glycos_transf_2"/>
    <property type="match status" value="1"/>
</dbReference>
<evidence type="ECO:0000313" key="2">
    <source>
        <dbReference type="EMBL" id="MBE9069779.1"/>
    </source>
</evidence>
<organism evidence="2 3">
    <name type="scientific">Leptolyngbya cf. ectocarpi LEGE 11479</name>
    <dbReference type="NCBI Taxonomy" id="1828722"/>
    <lineage>
        <taxon>Bacteria</taxon>
        <taxon>Bacillati</taxon>
        <taxon>Cyanobacteriota</taxon>
        <taxon>Cyanophyceae</taxon>
        <taxon>Leptolyngbyales</taxon>
        <taxon>Leptolyngbyaceae</taxon>
        <taxon>Leptolyngbya group</taxon>
        <taxon>Leptolyngbya</taxon>
    </lineage>
</organism>
<accession>A0A928ZYE7</accession>
<feature type="domain" description="Glycosyltransferase 2-like" evidence="1">
    <location>
        <begin position="6"/>
        <end position="135"/>
    </location>
</feature>
<dbReference type="GO" id="GO:0016758">
    <property type="term" value="F:hexosyltransferase activity"/>
    <property type="evidence" value="ECO:0007669"/>
    <property type="project" value="UniProtKB-ARBA"/>
</dbReference>
<proteinExistence type="predicted"/>
<reference evidence="2" key="1">
    <citation type="submission" date="2020-10" db="EMBL/GenBank/DDBJ databases">
        <authorList>
            <person name="Castelo-Branco R."/>
            <person name="Eusebio N."/>
            <person name="Adriana R."/>
            <person name="Vieira A."/>
            <person name="Brugerolle De Fraissinette N."/>
            <person name="Rezende De Castro R."/>
            <person name="Schneider M.P."/>
            <person name="Vasconcelos V."/>
            <person name="Leao P.N."/>
        </authorList>
    </citation>
    <scope>NUCLEOTIDE SEQUENCE</scope>
    <source>
        <strain evidence="2">LEGE 11479</strain>
    </source>
</reference>
<dbReference type="RefSeq" id="WP_193995665.1">
    <property type="nucleotide sequence ID" value="NZ_JADEXP010000320.1"/>
</dbReference>
<dbReference type="Gene3D" id="3.90.550.10">
    <property type="entry name" value="Spore Coat Polysaccharide Biosynthesis Protein SpsA, Chain A"/>
    <property type="match status" value="1"/>
</dbReference>
<evidence type="ECO:0000259" key="1">
    <source>
        <dbReference type="Pfam" id="PF00535"/>
    </source>
</evidence>
<dbReference type="CDD" id="cd00761">
    <property type="entry name" value="Glyco_tranf_GTA_type"/>
    <property type="match status" value="1"/>
</dbReference>
<dbReference type="EMBL" id="JADEXP010000320">
    <property type="protein sequence ID" value="MBE9069779.1"/>
    <property type="molecule type" value="Genomic_DNA"/>
</dbReference>
<comment type="caution">
    <text evidence="2">The sequence shown here is derived from an EMBL/GenBank/DDBJ whole genome shotgun (WGS) entry which is preliminary data.</text>
</comment>
<keyword evidence="3" id="KW-1185">Reference proteome</keyword>
<dbReference type="InterPro" id="IPR029044">
    <property type="entry name" value="Nucleotide-diphossugar_trans"/>
</dbReference>
<protein>
    <submittedName>
        <fullName evidence="2">Glycosyltransferase family 2 protein</fullName>
    </submittedName>
</protein>
<dbReference type="AlphaFoldDB" id="A0A928ZYE7"/>
<dbReference type="PANTHER" id="PTHR22916:SF3">
    <property type="entry name" value="UDP-GLCNAC:BETAGAL BETA-1,3-N-ACETYLGLUCOSAMINYLTRANSFERASE-LIKE PROTEIN 1"/>
    <property type="match status" value="1"/>
</dbReference>